<keyword evidence="4 6" id="KW-1133">Transmembrane helix</keyword>
<comment type="similarity">
    <text evidence="2">Belongs to the UPF0057 (PMP3) family.</text>
</comment>
<dbReference type="PANTHER" id="PTHR21659:SF42">
    <property type="entry name" value="UPF0057 MEMBRANE PROTEIN ZK632.10-RELATED"/>
    <property type="match status" value="1"/>
</dbReference>
<dbReference type="AlphaFoldDB" id="A0A679IT51"/>
<evidence type="ECO:0000256" key="1">
    <source>
        <dbReference type="ARBA" id="ARBA00004370"/>
    </source>
</evidence>
<reference evidence="7" key="1">
    <citation type="submission" date="2019-12" db="EMBL/GenBank/DDBJ databases">
        <authorList>
            <person name="Cremers G."/>
        </authorList>
    </citation>
    <scope>NUCLEOTIDE SEQUENCE</scope>
    <source>
        <strain evidence="7">Mbul1</strain>
    </source>
</reference>
<evidence type="ECO:0000256" key="5">
    <source>
        <dbReference type="ARBA" id="ARBA00023136"/>
    </source>
</evidence>
<organism evidence="7">
    <name type="scientific">Methylobacterium bullatum</name>
    <dbReference type="NCBI Taxonomy" id="570505"/>
    <lineage>
        <taxon>Bacteria</taxon>
        <taxon>Pseudomonadati</taxon>
        <taxon>Pseudomonadota</taxon>
        <taxon>Alphaproteobacteria</taxon>
        <taxon>Hyphomicrobiales</taxon>
        <taxon>Methylobacteriaceae</taxon>
        <taxon>Methylobacterium</taxon>
    </lineage>
</organism>
<dbReference type="PANTHER" id="PTHR21659">
    <property type="entry name" value="HYDROPHOBIC PROTEIN RCI2 LOW TEMPERATURE AND SALT RESPONSIVE PROTEIN LTI6 -RELATED"/>
    <property type="match status" value="1"/>
</dbReference>
<evidence type="ECO:0008006" key="8">
    <source>
        <dbReference type="Google" id="ProtNLM"/>
    </source>
</evidence>
<name>A0A679IT51_9HYPH</name>
<dbReference type="InterPro" id="IPR000612">
    <property type="entry name" value="PMP3"/>
</dbReference>
<sequence>MSSLIRILLAIFLPPIAVLLTVGIGVQFFLNILLCILFYLPGSIHALWIVMRSR</sequence>
<evidence type="ECO:0000313" key="7">
    <source>
        <dbReference type="EMBL" id="CAA2099932.1"/>
    </source>
</evidence>
<comment type="subcellular location">
    <subcellularLocation>
        <location evidence="1">Membrane</location>
    </subcellularLocation>
</comment>
<gene>
    <name evidence="7" type="ORF">MBUL_00406</name>
</gene>
<dbReference type="Pfam" id="PF01679">
    <property type="entry name" value="Pmp3"/>
    <property type="match status" value="1"/>
</dbReference>
<dbReference type="GO" id="GO:0016020">
    <property type="term" value="C:membrane"/>
    <property type="evidence" value="ECO:0007669"/>
    <property type="project" value="UniProtKB-SubCell"/>
</dbReference>
<accession>A0A679IT51</accession>
<evidence type="ECO:0000256" key="2">
    <source>
        <dbReference type="ARBA" id="ARBA00009530"/>
    </source>
</evidence>
<dbReference type="PROSITE" id="PS01309">
    <property type="entry name" value="UPF0057"/>
    <property type="match status" value="1"/>
</dbReference>
<feature type="transmembrane region" description="Helical" evidence="6">
    <location>
        <begin position="30"/>
        <end position="51"/>
    </location>
</feature>
<keyword evidence="3 6" id="KW-0812">Transmembrane</keyword>
<protein>
    <recommendedName>
        <fullName evidence="8">Proteolipid membrane potential modulator</fullName>
    </recommendedName>
</protein>
<evidence type="ECO:0000256" key="4">
    <source>
        <dbReference type="ARBA" id="ARBA00022989"/>
    </source>
</evidence>
<dbReference type="EMBL" id="LR743504">
    <property type="protein sequence ID" value="CAA2099932.1"/>
    <property type="molecule type" value="Genomic_DNA"/>
</dbReference>
<evidence type="ECO:0000256" key="3">
    <source>
        <dbReference type="ARBA" id="ARBA00022692"/>
    </source>
</evidence>
<proteinExistence type="inferred from homology"/>
<evidence type="ECO:0000256" key="6">
    <source>
        <dbReference type="SAM" id="Phobius"/>
    </source>
</evidence>
<keyword evidence="5 6" id="KW-0472">Membrane</keyword>
<feature type="transmembrane region" description="Helical" evidence="6">
    <location>
        <begin position="7"/>
        <end position="24"/>
    </location>
</feature>